<dbReference type="InterPro" id="IPR050481">
    <property type="entry name" value="UDP-glycosyltransf_plant"/>
</dbReference>
<dbReference type="GO" id="GO:0035251">
    <property type="term" value="F:UDP-glucosyltransferase activity"/>
    <property type="evidence" value="ECO:0007669"/>
    <property type="project" value="InterPro"/>
</dbReference>
<evidence type="ECO:0000313" key="1">
    <source>
        <dbReference type="EnsemblPlants" id="PGSC0003DMT400034122"/>
    </source>
</evidence>
<dbReference type="AlphaFoldDB" id="M1B062"/>
<dbReference type="Gramene" id="PGSC0003DMT400034122">
    <property type="protein sequence ID" value="PGSC0003DMT400034122"/>
    <property type="gene ID" value="PGSC0003DMG400013110"/>
</dbReference>
<dbReference type="EnsemblPlants" id="PGSC0003DMT400034122">
    <property type="protein sequence ID" value="PGSC0003DMT400034122"/>
    <property type="gene ID" value="PGSC0003DMG400013110"/>
</dbReference>
<organism evidence="1 2">
    <name type="scientific">Solanum tuberosum</name>
    <name type="common">Potato</name>
    <dbReference type="NCBI Taxonomy" id="4113"/>
    <lineage>
        <taxon>Eukaryota</taxon>
        <taxon>Viridiplantae</taxon>
        <taxon>Streptophyta</taxon>
        <taxon>Embryophyta</taxon>
        <taxon>Tracheophyta</taxon>
        <taxon>Spermatophyta</taxon>
        <taxon>Magnoliopsida</taxon>
        <taxon>eudicotyledons</taxon>
        <taxon>Gunneridae</taxon>
        <taxon>Pentapetalae</taxon>
        <taxon>asterids</taxon>
        <taxon>lamiids</taxon>
        <taxon>Solanales</taxon>
        <taxon>Solanaceae</taxon>
        <taxon>Solanoideae</taxon>
        <taxon>Solaneae</taxon>
        <taxon>Solanum</taxon>
    </lineage>
</organism>
<keyword evidence="2" id="KW-1185">Reference proteome</keyword>
<proteinExistence type="predicted"/>
<dbReference type="eggNOG" id="KOG1192">
    <property type="taxonomic scope" value="Eukaryota"/>
</dbReference>
<dbReference type="OMA" id="ANADMLT"/>
<name>M1B062_SOLTU</name>
<reference evidence="1" key="2">
    <citation type="submission" date="2015-06" db="UniProtKB">
        <authorList>
            <consortium name="EnsemblPlants"/>
        </authorList>
    </citation>
    <scope>IDENTIFICATION</scope>
    <source>
        <strain evidence="1">DM1-3 516 R44</strain>
    </source>
</reference>
<dbReference type="SUPFAM" id="SSF53756">
    <property type="entry name" value="UDP-Glycosyltransferase/glycogen phosphorylase"/>
    <property type="match status" value="1"/>
</dbReference>
<dbReference type="InParanoid" id="M1B062"/>
<sequence length="222" mass="25048">MEPVNKKTELVFIPVPGMSHLVPTMEMAKLLIARNEHLFITVLIMKLPFDNKLMSSYIESVSTNPNYNSQMKFIQLPQDDSISQLFTNKDMITFLSSHKPQVRNSVNEILNSGSTRLAGFVIDMMCTEMIDVANEFGLPSYVFYSSGAAMLGLQLHLHSLRDDFNQDVTDYMDDSEAELSITTYVNPFPAKCLPSIAFNKDGGSTMYLVIFLEGFEKLKLFS</sequence>
<dbReference type="PaxDb" id="4113-PGSC0003DMT400034122"/>
<accession>M1B062</accession>
<protein>
    <submittedName>
        <fullName evidence="1">Glucosyltransferase</fullName>
    </submittedName>
</protein>
<dbReference type="PANTHER" id="PTHR48048">
    <property type="entry name" value="GLYCOSYLTRANSFERASE"/>
    <property type="match status" value="1"/>
</dbReference>
<evidence type="ECO:0000313" key="2">
    <source>
        <dbReference type="Proteomes" id="UP000011115"/>
    </source>
</evidence>
<dbReference type="HOGENOM" id="CLU_1391957_0_0_1"/>
<dbReference type="Gene3D" id="3.40.50.2000">
    <property type="entry name" value="Glycogen Phosphorylase B"/>
    <property type="match status" value="1"/>
</dbReference>
<dbReference type="Proteomes" id="UP000011115">
    <property type="component" value="Unassembled WGS sequence"/>
</dbReference>
<reference evidence="2" key="1">
    <citation type="journal article" date="2011" name="Nature">
        <title>Genome sequence and analysis of the tuber crop potato.</title>
        <authorList>
            <consortium name="The Potato Genome Sequencing Consortium"/>
        </authorList>
    </citation>
    <scope>NUCLEOTIDE SEQUENCE [LARGE SCALE GENOMIC DNA]</scope>
    <source>
        <strain evidence="2">cv. DM1-3 516 R44</strain>
    </source>
</reference>
<dbReference type="PANTHER" id="PTHR48048:SF53">
    <property type="entry name" value="GLYCOSYLTRANSFERASE"/>
    <property type="match status" value="1"/>
</dbReference>